<feature type="compositionally biased region" description="Basic residues" evidence="2">
    <location>
        <begin position="1181"/>
        <end position="1194"/>
    </location>
</feature>
<feature type="region of interest" description="Disordered" evidence="2">
    <location>
        <begin position="655"/>
        <end position="747"/>
    </location>
</feature>
<feature type="compositionally biased region" description="Basic and acidic residues" evidence="2">
    <location>
        <begin position="1160"/>
        <end position="1180"/>
    </location>
</feature>
<dbReference type="Gene3D" id="3.90.190.10">
    <property type="entry name" value="Protein tyrosine phosphatase superfamily"/>
    <property type="match status" value="1"/>
</dbReference>
<dbReference type="InterPro" id="IPR003595">
    <property type="entry name" value="Tyr_Pase_cat"/>
</dbReference>
<dbReference type="SMART" id="SM00194">
    <property type="entry name" value="PTPc"/>
    <property type="match status" value="1"/>
</dbReference>
<dbReference type="STRING" id="1561998.A0A1I7UP58"/>
<proteinExistence type="predicted"/>
<dbReference type="SUPFAM" id="SSF52799">
    <property type="entry name" value="(Phosphotyrosine protein) phosphatases II"/>
    <property type="match status" value="1"/>
</dbReference>
<feature type="compositionally biased region" description="Pro residues" evidence="2">
    <location>
        <begin position="563"/>
        <end position="578"/>
    </location>
</feature>
<dbReference type="Proteomes" id="UP000095282">
    <property type="component" value="Unplaced"/>
</dbReference>
<evidence type="ECO:0000259" key="4">
    <source>
        <dbReference type="PROSITE" id="PS50055"/>
    </source>
</evidence>
<feature type="region of interest" description="Disordered" evidence="2">
    <location>
        <begin position="1160"/>
        <end position="1205"/>
    </location>
</feature>
<feature type="domain" description="Tyrosine-protein phosphatase" evidence="4">
    <location>
        <begin position="844"/>
        <end position="1078"/>
    </location>
</feature>
<dbReference type="GO" id="GO:0004725">
    <property type="term" value="F:protein tyrosine phosphatase activity"/>
    <property type="evidence" value="ECO:0007669"/>
    <property type="project" value="InterPro"/>
</dbReference>
<evidence type="ECO:0000313" key="7">
    <source>
        <dbReference type="WBParaSite" id="Csp11.Scaffold630.g17942.t1"/>
    </source>
</evidence>
<dbReference type="CDD" id="cd00047">
    <property type="entry name" value="PTPc"/>
    <property type="match status" value="1"/>
</dbReference>
<feature type="region of interest" description="Disordered" evidence="2">
    <location>
        <begin position="563"/>
        <end position="622"/>
    </location>
</feature>
<name>A0A1I7UP58_9PELO</name>
<feature type="transmembrane region" description="Helical" evidence="3">
    <location>
        <begin position="627"/>
        <end position="649"/>
    </location>
</feature>
<feature type="domain" description="Tyrosine specific protein phosphatases" evidence="5">
    <location>
        <begin position="1006"/>
        <end position="1076"/>
    </location>
</feature>
<protein>
    <submittedName>
        <fullName evidence="7">Tyrosine-protein phosphatase domain-containing protein</fullName>
    </submittedName>
</protein>
<evidence type="ECO:0000256" key="3">
    <source>
        <dbReference type="SAM" id="Phobius"/>
    </source>
</evidence>
<organism evidence="6 7">
    <name type="scientific">Caenorhabditis tropicalis</name>
    <dbReference type="NCBI Taxonomy" id="1561998"/>
    <lineage>
        <taxon>Eukaryota</taxon>
        <taxon>Metazoa</taxon>
        <taxon>Ecdysozoa</taxon>
        <taxon>Nematoda</taxon>
        <taxon>Chromadorea</taxon>
        <taxon>Rhabditida</taxon>
        <taxon>Rhabditina</taxon>
        <taxon>Rhabditomorpha</taxon>
        <taxon>Rhabditoidea</taxon>
        <taxon>Rhabditidae</taxon>
        <taxon>Peloderinae</taxon>
        <taxon>Caenorhabditis</taxon>
    </lineage>
</organism>
<dbReference type="eggNOG" id="ENOG502QQEE">
    <property type="taxonomic scope" value="Eukaryota"/>
</dbReference>
<keyword evidence="3" id="KW-1133">Transmembrane helix</keyword>
<evidence type="ECO:0000313" key="6">
    <source>
        <dbReference type="Proteomes" id="UP000095282"/>
    </source>
</evidence>
<dbReference type="PROSITE" id="PS50055">
    <property type="entry name" value="TYR_PHOSPHATASE_PTP"/>
    <property type="match status" value="1"/>
</dbReference>
<feature type="compositionally biased region" description="Pro residues" evidence="2">
    <location>
        <begin position="656"/>
        <end position="711"/>
    </location>
</feature>
<dbReference type="SMART" id="SM00404">
    <property type="entry name" value="PTPc_motif"/>
    <property type="match status" value="1"/>
</dbReference>
<dbReference type="WBParaSite" id="Csp11.Scaffold630.g17942.t1">
    <property type="protein sequence ID" value="Csp11.Scaffold630.g17942.t1"/>
    <property type="gene ID" value="Csp11.Scaffold630.g17942"/>
</dbReference>
<reference evidence="7" key="1">
    <citation type="submission" date="2016-11" db="UniProtKB">
        <authorList>
            <consortium name="WormBaseParasite"/>
        </authorList>
    </citation>
    <scope>IDENTIFICATION</scope>
</reference>
<keyword evidence="3" id="KW-0812">Transmembrane</keyword>
<dbReference type="PROSITE" id="PS50056">
    <property type="entry name" value="TYR_PHOSPHATASE_2"/>
    <property type="match status" value="1"/>
</dbReference>
<evidence type="ECO:0000256" key="1">
    <source>
        <dbReference type="SAM" id="Coils"/>
    </source>
</evidence>
<feature type="coiled-coil region" evidence="1">
    <location>
        <begin position="413"/>
        <end position="451"/>
    </location>
</feature>
<sequence>MPSLLASLGPAKQLLEFANFYKILESEYEIRQKLSTTKALESYKKTLTETFESVYSTRDNLTATQSSMDTLQNLIQTRHPSFRQEFQLSAGLPRGFSDLNELIKDCQQPWIVSNTLNSSIVLEKLTKAFSSFKDFADGLETIETNSWSNLRDVSLMEVMVAHKTVSQLAGDSQSVSTAIDVVNTCEEIRIVIGTDIADQSARLQNIRNLNMKVKNISSFEYAESLKNLTAVKDLLPPSNADPGDKIKAAQEFLAVFKSSEAVNSLSETLRELEGDLNDLLTATTEIPELARKVVTELPYLATYHKMVAHKSYIAYFKCLHEEVAGNTTVIRNTIQTIQSSRLDPKKVETAKGIISGIVASKGDLTTAQTAVEKFKNIENPAATSLKPSIPNGYQEAAQKLGMGAQGLAAISRIHKEKDNLDSLLTKINEILEDAKKLSKEYQDSLKSLNQLSGIFKEIEDYLTTRNNRKKRESGFQSAQKVFEEAGDLKGAKIDVNSIRKAMKSLRRAAPKKYDNIYKTMDILETLDFDLSRFNIKDAMNSLGMIDSFATSYASLMATPLSTAPPPTPLPPTSPPLTLPPAGSSPAPPVISNPATTPQPSGDPPTPAPILGGPSLSSTTPESSRTGLYIFLSLVSIAVVVGFLIFLCFYCRKKKPTPTPTPKPDPNPPPPVPPAPPAPPGPPVPPGPDPRPPGPDPNDQPLPDPNNQPLPDPNAQHRQDPPVPPRDSDSQEGELHEEPTQSDHEEPPVVVLQQAAPKVETPAAQEIPLEDQLAWVKGFLYNINVTGRAKYLSVVAIIRQAIAMLATAEDNATTAEDAFADDDEVVKEIRYGVASKSSGGGYFCYKKNRSRIAGFINSNYLKFGDYYWHMSQAAQNTNENGTKVDTTVNTWALIGENDVGVVAQVAPLEEMHYYLANVDGNGKMERRGVMVTQGAKWYSTEEGGEMTFGKYQTKTTGVKRKLAQFTRKDEFILYTVEYTNTETNETKTVDILVFTGWNKFKAPKDPESALEIIRFLDSYKRHVVVQSSTGAGRAGTLVAIKNGMELCKRQKINSLTDIILPVRLARIGAVSNVSEVSYVALCFCRNLMDVHHVGYLKHYSNLEFYHWKICDGGYECLEPKFTEKNRTKGVPVKQGVIKVVLDEDLAACQAHIQAKKEEYEAKKQLKAETSRKSEVAKNEKRNSKKSRKEKSKKSGKTVSKKDKKKK</sequence>
<keyword evidence="3" id="KW-0472">Membrane</keyword>
<evidence type="ECO:0000256" key="2">
    <source>
        <dbReference type="SAM" id="MobiDB-lite"/>
    </source>
</evidence>
<dbReference type="InterPro" id="IPR000242">
    <property type="entry name" value="PTP_cat"/>
</dbReference>
<keyword evidence="1" id="KW-0175">Coiled coil</keyword>
<dbReference type="PANTHER" id="PTHR32525">
    <property type="entry name" value="PROTEIN-TYROSINE-PHOSPHATASE"/>
    <property type="match status" value="1"/>
</dbReference>
<dbReference type="AlphaFoldDB" id="A0A1I7UP58"/>
<evidence type="ECO:0000259" key="5">
    <source>
        <dbReference type="PROSITE" id="PS50056"/>
    </source>
</evidence>
<dbReference type="InterPro" id="IPR000387">
    <property type="entry name" value="Tyr_Pase_dom"/>
</dbReference>
<dbReference type="PANTHER" id="PTHR32525:SF3">
    <property type="entry name" value="DOMAIN OF UNKNOWN FUNCTION WSN DOMAIN-CONTAINING PROTEIN-RELATED"/>
    <property type="match status" value="1"/>
</dbReference>
<keyword evidence="6" id="KW-1185">Reference proteome</keyword>
<feature type="compositionally biased region" description="Basic and acidic residues" evidence="2">
    <location>
        <begin position="714"/>
        <end position="746"/>
    </location>
</feature>
<dbReference type="InterPro" id="IPR029021">
    <property type="entry name" value="Prot-tyrosine_phosphatase-like"/>
</dbReference>
<accession>A0A1I7UP58</accession>
<dbReference type="Pfam" id="PF00102">
    <property type="entry name" value="Y_phosphatase"/>
    <property type="match status" value="1"/>
</dbReference>